<sequence length="395" mass="44844">GWTGRIGLPKNLELKWQAPQKINKVVIYDRPTLKEHMGACTLTFSDGFRVDIYAIANDGSAKTVVFEPRTVTSMRLDGVDGVGEKIGLSEIEVYYDPSEQSDTKSKKKFTDFVSYVDPTIETSRGRWFFCTPGSRPFGMVSAAAYTRNKNGGGGGYNYNSTEVLGFANIHAWIMSGINIMPTTGQINPNLEEKGWKSSFSHDTEIIEAGYHKLFLDRYQTQVEYTTTDRVAFYRLKYNKATEANFLLQLGGYVGNVSYVDGKARVVSPNQIEGSHGMTDRVWAGPELNHVFFVMQFDRPFLRMDGWKGGQQKLCDIKQYSNPIPKGRLKQDKRKYMFKYLPEEQAGVSLAYDVDAGDVLQVKIGMSYTSIENARKNMKRECAHWDFDRVKKESRR</sequence>
<dbReference type="Gene3D" id="2.70.98.10">
    <property type="match status" value="1"/>
</dbReference>
<dbReference type="GO" id="GO:0005829">
    <property type="term" value="C:cytosol"/>
    <property type="evidence" value="ECO:0007669"/>
    <property type="project" value="TreeGrafter"/>
</dbReference>
<protein>
    <submittedName>
        <fullName evidence="3">Uncharacterized protein</fullName>
    </submittedName>
</protein>
<dbReference type="PANTHER" id="PTHR12143:SF39">
    <property type="entry name" value="SECRETED PROTEIN"/>
    <property type="match status" value="1"/>
</dbReference>
<feature type="domain" description="Glycosyl hydrolase family 92 N-terminal" evidence="1">
    <location>
        <begin position="115"/>
        <end position="366"/>
    </location>
</feature>
<evidence type="ECO:0000313" key="3">
    <source>
        <dbReference type="EMBL" id="KKK77185.1"/>
    </source>
</evidence>
<feature type="non-terminal residue" evidence="3">
    <location>
        <position position="1"/>
    </location>
</feature>
<dbReference type="GO" id="GO:0006516">
    <property type="term" value="P:glycoprotein catabolic process"/>
    <property type="evidence" value="ECO:0007669"/>
    <property type="project" value="TreeGrafter"/>
</dbReference>
<dbReference type="InterPro" id="IPR050883">
    <property type="entry name" value="PNGase"/>
</dbReference>
<evidence type="ECO:0000259" key="2">
    <source>
        <dbReference type="Pfam" id="PF24135"/>
    </source>
</evidence>
<feature type="domain" description="DUF7402" evidence="2">
    <location>
        <begin position="10"/>
        <end position="94"/>
    </location>
</feature>
<dbReference type="GO" id="GO:0030246">
    <property type="term" value="F:carbohydrate binding"/>
    <property type="evidence" value="ECO:0007669"/>
    <property type="project" value="InterPro"/>
</dbReference>
<evidence type="ECO:0000259" key="1">
    <source>
        <dbReference type="Pfam" id="PF17678"/>
    </source>
</evidence>
<dbReference type="EMBL" id="LAZR01055077">
    <property type="protein sequence ID" value="KKK77185.1"/>
    <property type="molecule type" value="Genomic_DNA"/>
</dbReference>
<dbReference type="Pfam" id="PF24135">
    <property type="entry name" value="DUF7402"/>
    <property type="match status" value="1"/>
</dbReference>
<dbReference type="Pfam" id="PF17678">
    <property type="entry name" value="Glyco_hydro_92N"/>
    <property type="match status" value="1"/>
</dbReference>
<dbReference type="PANTHER" id="PTHR12143">
    <property type="entry name" value="PEPTIDE N-GLYCANASE PNGASE -RELATED"/>
    <property type="match status" value="1"/>
</dbReference>
<accession>A0A0F8YTR4</accession>
<dbReference type="InterPro" id="IPR041371">
    <property type="entry name" value="GH92_N"/>
</dbReference>
<organism evidence="3">
    <name type="scientific">marine sediment metagenome</name>
    <dbReference type="NCBI Taxonomy" id="412755"/>
    <lineage>
        <taxon>unclassified sequences</taxon>
        <taxon>metagenomes</taxon>
        <taxon>ecological metagenomes</taxon>
    </lineage>
</organism>
<proteinExistence type="predicted"/>
<reference evidence="3" key="1">
    <citation type="journal article" date="2015" name="Nature">
        <title>Complex archaea that bridge the gap between prokaryotes and eukaryotes.</title>
        <authorList>
            <person name="Spang A."/>
            <person name="Saw J.H."/>
            <person name="Jorgensen S.L."/>
            <person name="Zaremba-Niedzwiedzka K."/>
            <person name="Martijn J."/>
            <person name="Lind A.E."/>
            <person name="van Eijk R."/>
            <person name="Schleper C."/>
            <person name="Guy L."/>
            <person name="Ettema T.J."/>
        </authorList>
    </citation>
    <scope>NUCLEOTIDE SEQUENCE</scope>
</reference>
<gene>
    <name evidence="3" type="ORF">LCGC14_2856150</name>
</gene>
<dbReference type="InterPro" id="IPR014718">
    <property type="entry name" value="GH-type_carb-bd"/>
</dbReference>
<name>A0A0F8YTR4_9ZZZZ</name>
<comment type="caution">
    <text evidence="3">The sequence shown here is derived from an EMBL/GenBank/DDBJ whole genome shotgun (WGS) entry which is preliminary data.</text>
</comment>
<dbReference type="InterPro" id="IPR055826">
    <property type="entry name" value="DUF7402"/>
</dbReference>
<dbReference type="Gene3D" id="2.60.120.260">
    <property type="entry name" value="Galactose-binding domain-like"/>
    <property type="match status" value="1"/>
</dbReference>
<feature type="non-terminal residue" evidence="3">
    <location>
        <position position="395"/>
    </location>
</feature>
<dbReference type="AlphaFoldDB" id="A0A0F8YTR4"/>
<dbReference type="GO" id="GO:0000224">
    <property type="term" value="F:peptide-N4-(N-acetyl-beta-glucosaminyl)asparagine amidase activity"/>
    <property type="evidence" value="ECO:0007669"/>
    <property type="project" value="TreeGrafter"/>
</dbReference>